<reference evidence="1 2" key="1">
    <citation type="submission" date="2013-11" db="EMBL/GenBank/DDBJ databases">
        <title>The Genome Sequence of Phytophthora parasitica P1976.</title>
        <authorList>
            <consortium name="The Broad Institute Genomics Platform"/>
            <person name="Russ C."/>
            <person name="Tyler B."/>
            <person name="Panabieres F."/>
            <person name="Shan W."/>
            <person name="Tripathy S."/>
            <person name="Grunwald N."/>
            <person name="Machado M."/>
            <person name="Johnson C.S."/>
            <person name="Walker B."/>
            <person name="Young S."/>
            <person name="Zeng Q."/>
            <person name="Gargeya S."/>
            <person name="Fitzgerald M."/>
            <person name="Haas B."/>
            <person name="Abouelleil A."/>
            <person name="Allen A.W."/>
            <person name="Alvarado L."/>
            <person name="Arachchi H.M."/>
            <person name="Berlin A.M."/>
            <person name="Chapman S.B."/>
            <person name="Gainer-Dewar J."/>
            <person name="Goldberg J."/>
            <person name="Griggs A."/>
            <person name="Gujja S."/>
            <person name="Hansen M."/>
            <person name="Howarth C."/>
            <person name="Imamovic A."/>
            <person name="Ireland A."/>
            <person name="Larimer J."/>
            <person name="McCowan C."/>
            <person name="Murphy C."/>
            <person name="Pearson M."/>
            <person name="Poon T.W."/>
            <person name="Priest M."/>
            <person name="Roberts A."/>
            <person name="Saif S."/>
            <person name="Shea T."/>
            <person name="Sisk P."/>
            <person name="Sykes S."/>
            <person name="Wortman J."/>
            <person name="Nusbaum C."/>
            <person name="Birren B."/>
        </authorList>
    </citation>
    <scope>NUCLEOTIDE SEQUENCE [LARGE SCALE GENOMIC DNA]</scope>
    <source>
        <strain evidence="1 2">P1976</strain>
    </source>
</reference>
<proteinExistence type="predicted"/>
<name>A0A081APB6_PHYNI</name>
<dbReference type="EMBL" id="ANJA01000971">
    <property type="protein sequence ID" value="ETO80727.1"/>
    <property type="molecule type" value="Genomic_DNA"/>
</dbReference>
<sequence length="207" mass="22271">MWHAASKGSGDQEIVGIWNGRGLAKSGWNRGASCNLFAFLEAILAMRWLRASCCGCIYAEESLGHGSSLTNASLAAVQASCNAASDAVTQEQSEVCSKLTANAPQRRADGCSRFLRVAFAGIEFFGVASIALERDKNYAVNGCLAGAACASCCLAGAQAAEEDRYRRDYYAYPARRVYVQPVVVKEYYPPPPPPHQEYPYARPVGKA</sequence>
<evidence type="ECO:0000313" key="2">
    <source>
        <dbReference type="Proteomes" id="UP000028582"/>
    </source>
</evidence>
<dbReference type="AlphaFoldDB" id="A0A081APB6"/>
<comment type="caution">
    <text evidence="1">The sequence shown here is derived from an EMBL/GenBank/DDBJ whole genome shotgun (WGS) entry which is preliminary data.</text>
</comment>
<organism evidence="1 2">
    <name type="scientific">Phytophthora nicotianae P1976</name>
    <dbReference type="NCBI Taxonomy" id="1317066"/>
    <lineage>
        <taxon>Eukaryota</taxon>
        <taxon>Sar</taxon>
        <taxon>Stramenopiles</taxon>
        <taxon>Oomycota</taxon>
        <taxon>Peronosporomycetes</taxon>
        <taxon>Peronosporales</taxon>
        <taxon>Peronosporaceae</taxon>
        <taxon>Phytophthora</taxon>
    </lineage>
</organism>
<accession>A0A081APB6</accession>
<gene>
    <name evidence="1" type="ORF">F444_04832</name>
</gene>
<dbReference type="Proteomes" id="UP000028582">
    <property type="component" value="Unassembled WGS sequence"/>
</dbReference>
<protein>
    <submittedName>
        <fullName evidence="1">Uncharacterized protein</fullName>
    </submittedName>
</protein>
<evidence type="ECO:0000313" key="1">
    <source>
        <dbReference type="EMBL" id="ETO80727.1"/>
    </source>
</evidence>